<evidence type="ECO:0000313" key="1">
    <source>
        <dbReference type="EMBL" id="KAI8429677.1"/>
    </source>
</evidence>
<accession>A0ACC0K0B3</accession>
<protein>
    <submittedName>
        <fullName evidence="1">Uncharacterized protein</fullName>
    </submittedName>
</protein>
<gene>
    <name evidence="1" type="ORF">MSG28_000247</name>
</gene>
<dbReference type="EMBL" id="CM046131">
    <property type="protein sequence ID" value="KAI8429677.1"/>
    <property type="molecule type" value="Genomic_DNA"/>
</dbReference>
<comment type="caution">
    <text evidence="1">The sequence shown here is derived from an EMBL/GenBank/DDBJ whole genome shotgun (WGS) entry which is preliminary data.</text>
</comment>
<name>A0ACC0K0B3_CHOFU</name>
<organism evidence="1 2">
    <name type="scientific">Choristoneura fumiferana</name>
    <name type="common">Spruce budworm moth</name>
    <name type="synonym">Archips fumiferana</name>
    <dbReference type="NCBI Taxonomy" id="7141"/>
    <lineage>
        <taxon>Eukaryota</taxon>
        <taxon>Metazoa</taxon>
        <taxon>Ecdysozoa</taxon>
        <taxon>Arthropoda</taxon>
        <taxon>Hexapoda</taxon>
        <taxon>Insecta</taxon>
        <taxon>Pterygota</taxon>
        <taxon>Neoptera</taxon>
        <taxon>Endopterygota</taxon>
        <taxon>Lepidoptera</taxon>
        <taxon>Glossata</taxon>
        <taxon>Ditrysia</taxon>
        <taxon>Tortricoidea</taxon>
        <taxon>Tortricidae</taxon>
        <taxon>Tortricinae</taxon>
        <taxon>Choristoneura</taxon>
    </lineage>
</organism>
<dbReference type="Proteomes" id="UP001064048">
    <property type="component" value="Chromosome Z"/>
</dbReference>
<reference evidence="1 2" key="1">
    <citation type="journal article" date="2022" name="Genome Biol. Evol.">
        <title>The Spruce Budworm Genome: Reconstructing the Evolutionary History of Antifreeze Proteins.</title>
        <authorList>
            <person name="Beliveau C."/>
            <person name="Gagne P."/>
            <person name="Picq S."/>
            <person name="Vernygora O."/>
            <person name="Keeling C.I."/>
            <person name="Pinkney K."/>
            <person name="Doucet D."/>
            <person name="Wen F."/>
            <person name="Johnston J.S."/>
            <person name="Maaroufi H."/>
            <person name="Boyle B."/>
            <person name="Laroche J."/>
            <person name="Dewar K."/>
            <person name="Juretic N."/>
            <person name="Blackburn G."/>
            <person name="Nisole A."/>
            <person name="Brunet B."/>
            <person name="Brandao M."/>
            <person name="Lumley L."/>
            <person name="Duan J."/>
            <person name="Quan G."/>
            <person name="Lucarotti C.J."/>
            <person name="Roe A.D."/>
            <person name="Sperling F.A.H."/>
            <person name="Levesque R.C."/>
            <person name="Cusson M."/>
        </authorList>
    </citation>
    <scope>NUCLEOTIDE SEQUENCE [LARGE SCALE GENOMIC DNA]</scope>
    <source>
        <strain evidence="1">Glfc:IPQL:Cfum</strain>
    </source>
</reference>
<keyword evidence="2" id="KW-1185">Reference proteome</keyword>
<evidence type="ECO:0000313" key="2">
    <source>
        <dbReference type="Proteomes" id="UP001064048"/>
    </source>
</evidence>
<sequence>MPSKFEYKICFLVTWVYYAKAMSSTFFLNDSNEPESDIIAVLPSKGYLPGDADLPRSPVIASDDLDAAYFLSKLSNQELISLLNEQPKKDKFDLKDIVKIAKKWSGLEKSSVPHIIHDSSSLSSVNKIEEHTQADNQNPMAAYFRLDDKKVDMFDPKTGVDPSYLALQKIQNLLHSYTSQQDSAGLDSDDKKELLFDVLTAQLKKLCCKSSKHKKAAVKKPSFQSLMNNLLSEKASNKNTVEHEHMFLIINDDVKSDESDDLISVDPESLNQNSSVLILGPIAAPLSESQLKLVMTRITNEISKPEYLPILQQISEGTLGDTNSHVLKSLVSGPVTRRYIKPHSVRIKMDIPFPVTTPRFIDSKWFSADNPCDEDAELTALEQSNQHWLSSVGQQYKARAPLGKTDPEPMEECESEEEEGNDESDESEESHDEDEEEELQQSYPPPRNHNEQGPTVDLSDSLEPNTSDQTTLWP</sequence>
<proteinExistence type="predicted"/>